<dbReference type="EMBL" id="JAPZLR010000002">
    <property type="protein sequence ID" value="MCZ7936657.1"/>
    <property type="molecule type" value="Genomic_DNA"/>
</dbReference>
<dbReference type="RefSeq" id="WP_269834623.1">
    <property type="nucleotide sequence ID" value="NZ_JAPZLR010000002.1"/>
</dbReference>
<gene>
    <name evidence="1" type="ORF">O9X88_03800</name>
</gene>
<accession>A0A9X3KKW2</accession>
<organism evidence="1 2">
    <name type="scientific">Agrobacterium salinitolerans</name>
    <dbReference type="NCBI Taxonomy" id="1183413"/>
    <lineage>
        <taxon>Bacteria</taxon>
        <taxon>Pseudomonadati</taxon>
        <taxon>Pseudomonadota</taxon>
        <taxon>Alphaproteobacteria</taxon>
        <taxon>Hyphomicrobiales</taxon>
        <taxon>Rhizobiaceae</taxon>
        <taxon>Rhizobium/Agrobacterium group</taxon>
        <taxon>Agrobacterium</taxon>
    </lineage>
</organism>
<sequence length="300" mass="33071">MTINMNETSNSTTPVDLKSAFGMVGDAINVSSAVRETIIGLNAEASNVVSVTLKARQVTYEFVARLCDAAVKMGQEDEFARGVQKVIDALIPKRTTSTESAISANPFLNLVRIADGEWVSRTNPRTNTTTVTWEPNRSSEKFAGVCRFATRNGFSGADMLSHFMSGEEFVIPVEGKKVRKVKATINAIIAEDRHQNSSAEREILDKDDWEAIMNLQPLAKVPFTNRLENALTLSEGGLAFIAVRVHGGELYLLGDSGIEDGNPVLRQFKKHRKVIRDRYHAVKGLAETPVTLAEEYEIKQ</sequence>
<evidence type="ECO:0000313" key="2">
    <source>
        <dbReference type="Proteomes" id="UP001151018"/>
    </source>
</evidence>
<name>A0A9X3KKW2_9HYPH</name>
<protein>
    <submittedName>
        <fullName evidence="1">Uncharacterized protein</fullName>
    </submittedName>
</protein>
<proteinExistence type="predicted"/>
<reference evidence="1" key="1">
    <citation type="submission" date="2022-12" db="EMBL/GenBank/DDBJ databases">
        <title>Draft genome sequences of 22 rhizogenic Agrobacterium biovar 1 strains, the causative agent of hairy root disease.</title>
        <authorList>
            <person name="Kim N."/>
            <person name="Vargas P."/>
            <person name="Rediers H."/>
        </authorList>
    </citation>
    <scope>NUCLEOTIDE SEQUENCE</scope>
    <source>
        <strain evidence="1">ST15.13.006</strain>
    </source>
</reference>
<dbReference type="AlphaFoldDB" id="A0A9X3KKW2"/>
<evidence type="ECO:0000313" key="1">
    <source>
        <dbReference type="EMBL" id="MCZ7936657.1"/>
    </source>
</evidence>
<comment type="caution">
    <text evidence="1">The sequence shown here is derived from an EMBL/GenBank/DDBJ whole genome shotgun (WGS) entry which is preliminary data.</text>
</comment>
<dbReference type="Proteomes" id="UP001151018">
    <property type="component" value="Unassembled WGS sequence"/>
</dbReference>